<dbReference type="Pfam" id="PF13923">
    <property type="entry name" value="zf-C3HC4_2"/>
    <property type="match status" value="1"/>
</dbReference>
<dbReference type="SMART" id="SM00184">
    <property type="entry name" value="RING"/>
    <property type="match status" value="1"/>
</dbReference>
<dbReference type="PROSITE" id="PS00518">
    <property type="entry name" value="ZF_RING_1"/>
    <property type="match status" value="1"/>
</dbReference>
<dbReference type="InterPro" id="IPR008598">
    <property type="entry name" value="Di19_Zn-bd"/>
</dbReference>
<dbReference type="PANTHER" id="PTHR46016:SF1">
    <property type="entry name" value="RING-TYPE DOMAIN-CONTAINING PROTEIN"/>
    <property type="match status" value="1"/>
</dbReference>
<accession>A0ABM0JZN2</accession>
<evidence type="ECO:0000256" key="2">
    <source>
        <dbReference type="ARBA" id="ARBA00022771"/>
    </source>
</evidence>
<feature type="domain" description="RING-type" evidence="5">
    <location>
        <begin position="15"/>
        <end position="56"/>
    </location>
</feature>
<evidence type="ECO:0000256" key="1">
    <source>
        <dbReference type="ARBA" id="ARBA00022723"/>
    </source>
</evidence>
<evidence type="ECO:0000256" key="3">
    <source>
        <dbReference type="ARBA" id="ARBA00022833"/>
    </source>
</evidence>
<dbReference type="InterPro" id="IPR017907">
    <property type="entry name" value="Znf_RING_CS"/>
</dbReference>
<proteinExistence type="predicted"/>
<name>A0ABM0JZN2_APLCA</name>
<dbReference type="Gene3D" id="3.30.160.60">
    <property type="entry name" value="Classic Zinc Finger"/>
    <property type="match status" value="1"/>
</dbReference>
<dbReference type="InterPro" id="IPR013083">
    <property type="entry name" value="Znf_RING/FYVE/PHD"/>
</dbReference>
<dbReference type="Proteomes" id="UP000694888">
    <property type="component" value="Unplaced"/>
</dbReference>
<dbReference type="Pfam" id="PF05605">
    <property type="entry name" value="zf-Di19"/>
    <property type="match status" value="1"/>
</dbReference>
<dbReference type="SUPFAM" id="SSF57850">
    <property type="entry name" value="RING/U-box"/>
    <property type="match status" value="1"/>
</dbReference>
<gene>
    <name evidence="7" type="primary">LOC101849635</name>
</gene>
<dbReference type="InterPro" id="IPR051438">
    <property type="entry name" value="RNF_E3_ubiq-protein_ligase"/>
</dbReference>
<dbReference type="Gene3D" id="3.30.40.10">
    <property type="entry name" value="Zinc/RING finger domain, C3HC4 (zinc finger)"/>
    <property type="match status" value="1"/>
</dbReference>
<dbReference type="GeneID" id="101849635"/>
<reference evidence="7" key="1">
    <citation type="submission" date="2025-08" db="UniProtKB">
        <authorList>
            <consortium name="RefSeq"/>
        </authorList>
    </citation>
    <scope>IDENTIFICATION</scope>
</reference>
<evidence type="ECO:0000313" key="6">
    <source>
        <dbReference type="Proteomes" id="UP000694888"/>
    </source>
</evidence>
<organism evidence="6 7">
    <name type="scientific">Aplysia californica</name>
    <name type="common">California sea hare</name>
    <dbReference type="NCBI Taxonomy" id="6500"/>
    <lineage>
        <taxon>Eukaryota</taxon>
        <taxon>Metazoa</taxon>
        <taxon>Spiralia</taxon>
        <taxon>Lophotrochozoa</taxon>
        <taxon>Mollusca</taxon>
        <taxon>Gastropoda</taxon>
        <taxon>Heterobranchia</taxon>
        <taxon>Euthyneura</taxon>
        <taxon>Tectipleura</taxon>
        <taxon>Aplysiida</taxon>
        <taxon>Aplysioidea</taxon>
        <taxon>Aplysiidae</taxon>
        <taxon>Aplysia</taxon>
    </lineage>
</organism>
<keyword evidence="1" id="KW-0479">Metal-binding</keyword>
<dbReference type="InterPro" id="IPR001841">
    <property type="entry name" value="Znf_RING"/>
</dbReference>
<keyword evidence="2 4" id="KW-0863">Zinc-finger</keyword>
<dbReference type="PROSITE" id="PS50089">
    <property type="entry name" value="ZF_RING_2"/>
    <property type="match status" value="1"/>
</dbReference>
<evidence type="ECO:0000259" key="5">
    <source>
        <dbReference type="PROSITE" id="PS50089"/>
    </source>
</evidence>
<sequence>METDYPHAAEEEFECAICMDSYSEPHVLHPCRHSFCLACIQRLQAEKTVTKCPKCRSVVQRCDPDAEINERLSCRLLQCGDCKMDVLALYMKQHRMICPSAKTQQELARVSQAGASRGPAVNRSTFSCPYCGEANLLCSQLVDHCNTQHWNSKKKVVCPVCASMPWGVSNMKSSNFLQHLNMRHKFEYETYVDFGQDDDAMLQAAIQASIQEN</sequence>
<evidence type="ECO:0000256" key="4">
    <source>
        <dbReference type="PROSITE-ProRule" id="PRU00175"/>
    </source>
</evidence>
<keyword evidence="3" id="KW-0862">Zinc</keyword>
<evidence type="ECO:0000313" key="7">
    <source>
        <dbReference type="RefSeq" id="XP_005105293.1"/>
    </source>
</evidence>
<dbReference type="RefSeq" id="XP_005105293.1">
    <property type="nucleotide sequence ID" value="XM_005105236.3"/>
</dbReference>
<keyword evidence="6" id="KW-1185">Reference proteome</keyword>
<dbReference type="PANTHER" id="PTHR46016">
    <property type="entry name" value="ZINC FINGER, RING/FYVE/PHD-TYPE"/>
    <property type="match status" value="1"/>
</dbReference>
<protein>
    <submittedName>
        <fullName evidence="7">E3 ubiquitin-protein ligase RNF166</fullName>
    </submittedName>
</protein>